<evidence type="ECO:0000256" key="4">
    <source>
        <dbReference type="ARBA" id="ARBA00022679"/>
    </source>
</evidence>
<dbReference type="PANTHER" id="PTHR33908">
    <property type="entry name" value="MANNOSYLTRANSFERASE YKCB-RELATED"/>
    <property type="match status" value="1"/>
</dbReference>
<dbReference type="EMBL" id="CCSD01000038">
    <property type="protein sequence ID" value="CDZ87453.1"/>
    <property type="molecule type" value="Genomic_DNA"/>
</dbReference>
<evidence type="ECO:0000313" key="9">
    <source>
        <dbReference type="EMBL" id="CDZ87453.1"/>
    </source>
</evidence>
<dbReference type="eggNOG" id="COG5305">
    <property type="taxonomic scope" value="Bacteria"/>
</dbReference>
<gene>
    <name evidence="9" type="ORF">RHRU231_290006</name>
</gene>
<dbReference type="PANTHER" id="PTHR33908:SF3">
    <property type="entry name" value="UNDECAPRENYL PHOSPHATE-ALPHA-4-AMINO-4-DEOXY-L-ARABINOSE ARABINOSYL TRANSFERASE"/>
    <property type="match status" value="1"/>
</dbReference>
<keyword evidence="2" id="KW-1003">Cell membrane</keyword>
<feature type="domain" description="Glycosyltransferase RgtA/B/C/D-like" evidence="8">
    <location>
        <begin position="68"/>
        <end position="200"/>
    </location>
</feature>
<keyword evidence="5" id="KW-0812">Transmembrane</keyword>
<dbReference type="GO" id="GO:0005886">
    <property type="term" value="C:plasma membrane"/>
    <property type="evidence" value="ECO:0007669"/>
    <property type="project" value="UniProtKB-SubCell"/>
</dbReference>
<organism evidence="9 10">
    <name type="scientific">Rhodococcus ruber</name>
    <dbReference type="NCBI Taxonomy" id="1830"/>
    <lineage>
        <taxon>Bacteria</taxon>
        <taxon>Bacillati</taxon>
        <taxon>Actinomycetota</taxon>
        <taxon>Actinomycetes</taxon>
        <taxon>Mycobacteriales</taxon>
        <taxon>Nocardiaceae</taxon>
        <taxon>Rhodococcus</taxon>
    </lineage>
</organism>
<sequence length="503" mass="54796">MADRTTACARDAVLVALLGSIVAAWGSWRPSFWYDELATLSVAQRSRADLDRVLGNVDVVHGLYYVAMRYWFAVFGASEFSARVPSILAVGAAAGGVVVLACMLADRRLGVLAGVVFLLLPRVTWAAVEARSYAPSAAVAVWLTVLLLVACESGRLRWWLLYAAVLALSVVLFLYTIALVPAHLITLAWRGDLRRRGPAWAAAVVAGSAAASPLVLEAFAQAGQTSWIRPLDRNLPRIVWEYQWFVGAPWFAAAFTVLLVAGTVAAVRRRTPVRRHGVLAVAVPWIVLPMAMLVTYSLVATPVYLDRYLTFTTPAVALVGAAAVAAVAVRTWATVGVTGALVLLTVPSFVAQRSAWSDPSGMDFSTVNHDVADRLEPGDCVLFGGAAWNPASQRLVITARPETFAGTRDPGLGRTAAAEGWLWDENLPFQAVAGQLSTCDVVWFFADAERTVEQRIYHTSNQWWTLPPHRFETTPEYAGLVEAGFRIDERRQYNVSQAIRFVR</sequence>
<dbReference type="KEGG" id="rrz:CS378_17815"/>
<dbReference type="Proteomes" id="UP000042997">
    <property type="component" value="Unassembled WGS sequence"/>
</dbReference>
<dbReference type="GO" id="GO:0010041">
    <property type="term" value="P:response to iron(III) ion"/>
    <property type="evidence" value="ECO:0007669"/>
    <property type="project" value="TreeGrafter"/>
</dbReference>
<dbReference type="GO" id="GO:0009103">
    <property type="term" value="P:lipopolysaccharide biosynthetic process"/>
    <property type="evidence" value="ECO:0007669"/>
    <property type="project" value="UniProtKB-ARBA"/>
</dbReference>
<reference evidence="9 10" key="1">
    <citation type="journal article" date="2014" name="Genome Announc.">
        <title>Draft Genome Sequence of Propane- and Butane-Oxidizing Actinobacterium Rhodococcus ruber IEGM 231.</title>
        <authorList>
            <person name="Ivshina I.B."/>
            <person name="Kuyukina M.S."/>
            <person name="Krivoruchko A.V."/>
            <person name="Barbe V."/>
            <person name="Fischer C."/>
        </authorList>
    </citation>
    <scope>NUCLEOTIDE SEQUENCE [LARGE SCALE GENOMIC DNA]</scope>
</reference>
<evidence type="ECO:0000256" key="5">
    <source>
        <dbReference type="ARBA" id="ARBA00022692"/>
    </source>
</evidence>
<comment type="subcellular location">
    <subcellularLocation>
        <location evidence="1">Cell membrane</location>
        <topology evidence="1">Multi-pass membrane protein</topology>
    </subcellularLocation>
</comment>
<evidence type="ECO:0000256" key="6">
    <source>
        <dbReference type="ARBA" id="ARBA00022989"/>
    </source>
</evidence>
<evidence type="ECO:0000256" key="1">
    <source>
        <dbReference type="ARBA" id="ARBA00004651"/>
    </source>
</evidence>
<keyword evidence="3" id="KW-0328">Glycosyltransferase</keyword>
<proteinExistence type="predicted"/>
<name>A0A098BFD7_9NOCA</name>
<evidence type="ECO:0000256" key="2">
    <source>
        <dbReference type="ARBA" id="ARBA00022475"/>
    </source>
</evidence>
<dbReference type="GO" id="GO:0016763">
    <property type="term" value="F:pentosyltransferase activity"/>
    <property type="evidence" value="ECO:0007669"/>
    <property type="project" value="TreeGrafter"/>
</dbReference>
<evidence type="ECO:0000256" key="7">
    <source>
        <dbReference type="ARBA" id="ARBA00023136"/>
    </source>
</evidence>
<evidence type="ECO:0000313" key="10">
    <source>
        <dbReference type="Proteomes" id="UP000042997"/>
    </source>
</evidence>
<dbReference type="AlphaFoldDB" id="A0A098BFD7"/>
<dbReference type="Pfam" id="PF13231">
    <property type="entry name" value="PMT_2"/>
    <property type="match status" value="1"/>
</dbReference>
<dbReference type="InterPro" id="IPR038731">
    <property type="entry name" value="RgtA/B/C-like"/>
</dbReference>
<keyword evidence="4" id="KW-0808">Transferase</keyword>
<keyword evidence="6" id="KW-1133">Transmembrane helix</keyword>
<dbReference type="InterPro" id="IPR050297">
    <property type="entry name" value="LipidA_mod_glycosyltrf_83"/>
</dbReference>
<dbReference type="OrthoDB" id="5318634at2"/>
<evidence type="ECO:0000259" key="8">
    <source>
        <dbReference type="Pfam" id="PF13231"/>
    </source>
</evidence>
<protein>
    <recommendedName>
        <fullName evidence="8">Glycosyltransferase RgtA/B/C/D-like domain-containing protein</fullName>
    </recommendedName>
</protein>
<evidence type="ECO:0000256" key="3">
    <source>
        <dbReference type="ARBA" id="ARBA00022676"/>
    </source>
</evidence>
<accession>A0A098BFD7</accession>
<dbReference type="RefSeq" id="WP_010596160.1">
    <property type="nucleotide sequence ID" value="NZ_CP023714.1"/>
</dbReference>
<keyword evidence="7" id="KW-0472">Membrane</keyword>